<evidence type="ECO:0000256" key="2">
    <source>
        <dbReference type="ARBA" id="ARBA00023002"/>
    </source>
</evidence>
<sequence length="227" mass="24859">MAIQKIVVIGSTNVHHVTPEFTPSSLVQAFAGQDLPINTMFGGDIDMQMHIIDAAAATGVTRFMPHQFGHKHIEQRDPKECSQVRRTVQALPFMVSAQNHLRYLACKRVGRAVACIIEHWDELKITTSTPAVPLHQPTCRECTVGNYDVEECTRKGEARTAKGFPDSGMFLLDRSILYDELLNASGPFISKSANRVLGLSAESVNEIVQNASHDPNHHGKPGCGCSA</sequence>
<keyword evidence="1" id="KW-0521">NADP</keyword>
<dbReference type="GO" id="GO:0016491">
    <property type="term" value="F:oxidoreductase activity"/>
    <property type="evidence" value="ECO:0007669"/>
    <property type="project" value="UniProtKB-KW"/>
</dbReference>
<name>E4ZKC8_LEPMJ</name>
<dbReference type="PANTHER" id="PTHR47706">
    <property type="entry name" value="NMRA-LIKE FAMILY PROTEIN"/>
    <property type="match status" value="1"/>
</dbReference>
<accession>E4ZKC8</accession>
<dbReference type="VEuPathDB" id="FungiDB:LEMA_P072310.1"/>
<dbReference type="Proteomes" id="UP000002668">
    <property type="component" value="Genome"/>
</dbReference>
<dbReference type="Gene3D" id="3.40.50.720">
    <property type="entry name" value="NAD(P)-binding Rossmann-like Domain"/>
    <property type="match status" value="1"/>
</dbReference>
<dbReference type="AlphaFoldDB" id="E4ZKC8"/>
<evidence type="ECO:0000313" key="4">
    <source>
        <dbReference type="Proteomes" id="UP000002668"/>
    </source>
</evidence>
<protein>
    <submittedName>
        <fullName evidence="3">Uncharacterized protein</fullName>
    </submittedName>
</protein>
<dbReference type="eggNOG" id="ENOG502SNIG">
    <property type="taxonomic scope" value="Eukaryota"/>
</dbReference>
<organism evidence="4">
    <name type="scientific">Leptosphaeria maculans (strain JN3 / isolate v23.1.3 / race Av1-4-5-6-7-8)</name>
    <name type="common">Blackleg fungus</name>
    <name type="synonym">Phoma lingam</name>
    <dbReference type="NCBI Taxonomy" id="985895"/>
    <lineage>
        <taxon>Eukaryota</taxon>
        <taxon>Fungi</taxon>
        <taxon>Dikarya</taxon>
        <taxon>Ascomycota</taxon>
        <taxon>Pezizomycotina</taxon>
        <taxon>Dothideomycetes</taxon>
        <taxon>Pleosporomycetidae</taxon>
        <taxon>Pleosporales</taxon>
        <taxon>Pleosporineae</taxon>
        <taxon>Leptosphaeriaceae</taxon>
        <taxon>Plenodomus</taxon>
        <taxon>Plenodomus lingam/Leptosphaeria maculans species complex</taxon>
    </lineage>
</organism>
<keyword evidence="4" id="KW-1185">Reference proteome</keyword>
<gene>
    <name evidence="3" type="ORF">LEMA_P072310.1</name>
</gene>
<keyword evidence="2" id="KW-0560">Oxidoreductase</keyword>
<dbReference type="HOGENOM" id="CLU_044876_7_0_1"/>
<dbReference type="InParanoid" id="E4ZKC8"/>
<dbReference type="OrthoDB" id="9984533at2759"/>
<evidence type="ECO:0000313" key="3">
    <source>
        <dbReference type="EMBL" id="CBX91723.1"/>
    </source>
</evidence>
<reference evidence="4" key="1">
    <citation type="journal article" date="2011" name="Nat. Commun.">
        <title>Effector diversification within compartments of the Leptosphaeria maculans genome affected by Repeat-Induced Point mutations.</title>
        <authorList>
            <person name="Rouxel T."/>
            <person name="Grandaubert J."/>
            <person name="Hane J.K."/>
            <person name="Hoede C."/>
            <person name="van de Wouw A.P."/>
            <person name="Couloux A."/>
            <person name="Dominguez V."/>
            <person name="Anthouard V."/>
            <person name="Bally P."/>
            <person name="Bourras S."/>
            <person name="Cozijnsen A.J."/>
            <person name="Ciuffetti L.M."/>
            <person name="Degrave A."/>
            <person name="Dilmaghani A."/>
            <person name="Duret L."/>
            <person name="Fudal I."/>
            <person name="Goodwin S.B."/>
            <person name="Gout L."/>
            <person name="Glaser N."/>
            <person name="Linglin J."/>
            <person name="Kema G.H.J."/>
            <person name="Lapalu N."/>
            <person name="Lawrence C.B."/>
            <person name="May K."/>
            <person name="Meyer M."/>
            <person name="Ollivier B."/>
            <person name="Poulain J."/>
            <person name="Schoch C.L."/>
            <person name="Simon A."/>
            <person name="Spatafora J.W."/>
            <person name="Stachowiak A."/>
            <person name="Turgeon B.G."/>
            <person name="Tyler B.M."/>
            <person name="Vincent D."/>
            <person name="Weissenbach J."/>
            <person name="Amselem J."/>
            <person name="Quesneville H."/>
            <person name="Oliver R.P."/>
            <person name="Wincker P."/>
            <person name="Balesdent M.-H."/>
            <person name="Howlett B.J."/>
        </authorList>
    </citation>
    <scope>NUCLEOTIDE SEQUENCE [LARGE SCALE GENOMIC DNA]</scope>
    <source>
        <strain evidence="4">JN3 / isolate v23.1.3 / race Av1-4-5-6-7-8</strain>
    </source>
</reference>
<dbReference type="EMBL" id="FP929072">
    <property type="protein sequence ID" value="CBX91723.1"/>
    <property type="molecule type" value="Genomic_DNA"/>
</dbReference>
<proteinExistence type="predicted"/>
<evidence type="ECO:0000256" key="1">
    <source>
        <dbReference type="ARBA" id="ARBA00022857"/>
    </source>
</evidence>
<dbReference type="PANTHER" id="PTHR47706:SF10">
    <property type="entry name" value="NMRA-LIKE DOMAIN-CONTAINING PROTEIN"/>
    <property type="match status" value="1"/>
</dbReference>
<dbReference type="InterPro" id="IPR051609">
    <property type="entry name" value="NmrA/Isoflavone_reductase-like"/>
</dbReference>